<proteinExistence type="inferred from homology"/>
<organism evidence="12 13">
    <name type="scientific">Pseudonocardia lutea</name>
    <dbReference type="NCBI Taxonomy" id="2172015"/>
    <lineage>
        <taxon>Bacteria</taxon>
        <taxon>Bacillati</taxon>
        <taxon>Actinomycetota</taxon>
        <taxon>Actinomycetes</taxon>
        <taxon>Pseudonocardiales</taxon>
        <taxon>Pseudonocardiaceae</taxon>
        <taxon>Pseudonocardia</taxon>
    </lineage>
</organism>
<feature type="region of interest" description="Disordered" evidence="10">
    <location>
        <begin position="1"/>
        <end position="25"/>
    </location>
</feature>
<comment type="caution">
    <text evidence="12">The sequence shown here is derived from an EMBL/GenBank/DDBJ whole genome shotgun (WGS) entry which is preliminary data.</text>
</comment>
<keyword evidence="2" id="KW-1003">Cell membrane</keyword>
<evidence type="ECO:0000259" key="11">
    <source>
        <dbReference type="Pfam" id="PF00535"/>
    </source>
</evidence>
<dbReference type="Gene3D" id="3.90.550.10">
    <property type="entry name" value="Spore Coat Polysaccharide Biosynthesis Protein SpsA, Chain A"/>
    <property type="match status" value="1"/>
</dbReference>
<dbReference type="PANTHER" id="PTHR43646:SF2">
    <property type="entry name" value="GLYCOSYLTRANSFERASE 2-LIKE DOMAIN-CONTAINING PROTEIN"/>
    <property type="match status" value="1"/>
</dbReference>
<keyword evidence="3 12" id="KW-0328">Glycosyltransferase</keyword>
<evidence type="ECO:0000256" key="9">
    <source>
        <dbReference type="ARBA" id="ARBA00040345"/>
    </source>
</evidence>
<evidence type="ECO:0000256" key="4">
    <source>
        <dbReference type="ARBA" id="ARBA00022679"/>
    </source>
</evidence>
<evidence type="ECO:0000256" key="10">
    <source>
        <dbReference type="SAM" id="MobiDB-lite"/>
    </source>
</evidence>
<comment type="function">
    <text evidence="6">Catalyzes the glycosylation of 4,4'-diaponeurosporenoate, i.e. the esterification of glucose at the C1'' position with the carboxyl group of 4,4'-diaponeurosporenic acid, to form glycosyl-4,4'-diaponeurosporenoate. This is a step in the biosynthesis of staphyloxanthin, an orange pigment present in most staphylococci strains.</text>
</comment>
<dbReference type="PANTHER" id="PTHR43646">
    <property type="entry name" value="GLYCOSYLTRANSFERASE"/>
    <property type="match status" value="1"/>
</dbReference>
<evidence type="ECO:0000256" key="5">
    <source>
        <dbReference type="ARBA" id="ARBA00023136"/>
    </source>
</evidence>
<dbReference type="RefSeq" id="WP_379569716.1">
    <property type="nucleotide sequence ID" value="NZ_JBHSQK010000076.1"/>
</dbReference>
<protein>
    <recommendedName>
        <fullName evidence="9">4,4'-diaponeurosporenoate glycosyltransferase</fullName>
    </recommendedName>
</protein>
<evidence type="ECO:0000313" key="12">
    <source>
        <dbReference type="EMBL" id="MFC5951608.1"/>
    </source>
</evidence>
<evidence type="ECO:0000313" key="13">
    <source>
        <dbReference type="Proteomes" id="UP001596119"/>
    </source>
</evidence>
<accession>A0ABW1ID88</accession>
<evidence type="ECO:0000256" key="8">
    <source>
        <dbReference type="ARBA" id="ARBA00038120"/>
    </source>
</evidence>
<comment type="similarity">
    <text evidence="8">Belongs to the glycosyltransferase 2 family. CrtQ subfamily.</text>
</comment>
<comment type="subcellular location">
    <subcellularLocation>
        <location evidence="1">Cell membrane</location>
    </subcellularLocation>
</comment>
<dbReference type="Proteomes" id="UP001596119">
    <property type="component" value="Unassembled WGS sequence"/>
</dbReference>
<dbReference type="GO" id="GO:0016757">
    <property type="term" value="F:glycosyltransferase activity"/>
    <property type="evidence" value="ECO:0007669"/>
    <property type="project" value="UniProtKB-KW"/>
</dbReference>
<keyword evidence="4 12" id="KW-0808">Transferase</keyword>
<evidence type="ECO:0000256" key="2">
    <source>
        <dbReference type="ARBA" id="ARBA00022475"/>
    </source>
</evidence>
<dbReference type="Pfam" id="PF00535">
    <property type="entry name" value="Glycos_transf_2"/>
    <property type="match status" value="1"/>
</dbReference>
<dbReference type="InterPro" id="IPR029044">
    <property type="entry name" value="Nucleotide-diphossugar_trans"/>
</dbReference>
<name>A0ABW1ID88_9PSEU</name>
<comment type="pathway">
    <text evidence="7">Carotenoid biosynthesis; staphyloxanthin biosynthesis; staphyloxanthin from farnesyl diphosphate: step 4/5.</text>
</comment>
<dbReference type="EMBL" id="JBHSQK010000076">
    <property type="protein sequence ID" value="MFC5951608.1"/>
    <property type="molecule type" value="Genomic_DNA"/>
</dbReference>
<keyword evidence="13" id="KW-1185">Reference proteome</keyword>
<keyword evidence="5" id="KW-0472">Membrane</keyword>
<gene>
    <name evidence="12" type="ORF">ACFQH9_25410</name>
</gene>
<evidence type="ECO:0000256" key="3">
    <source>
        <dbReference type="ARBA" id="ARBA00022676"/>
    </source>
</evidence>
<reference evidence="13" key="1">
    <citation type="journal article" date="2019" name="Int. J. Syst. Evol. Microbiol.">
        <title>The Global Catalogue of Microorganisms (GCM) 10K type strain sequencing project: providing services to taxonomists for standard genome sequencing and annotation.</title>
        <authorList>
            <consortium name="The Broad Institute Genomics Platform"/>
            <consortium name="The Broad Institute Genome Sequencing Center for Infectious Disease"/>
            <person name="Wu L."/>
            <person name="Ma J."/>
        </authorList>
    </citation>
    <scope>NUCLEOTIDE SEQUENCE [LARGE SCALE GENOMIC DNA]</scope>
    <source>
        <strain evidence="13">CGMCC 4.7397</strain>
    </source>
</reference>
<dbReference type="InterPro" id="IPR001173">
    <property type="entry name" value="Glyco_trans_2-like"/>
</dbReference>
<evidence type="ECO:0000256" key="6">
    <source>
        <dbReference type="ARBA" id="ARBA00037281"/>
    </source>
</evidence>
<sequence length="248" mass="25525">MSGPEPTGSAPGGGPDDDPDDGGAPFQAVAVVVPARDEAERIDACLRSVRVALAGSGLPGAVCVVADRCVDGTEAVAARHAEVVRNTAARTIGELRTLGARRLLTRLPARTWLLSTDADTVVPPSWVADHLRHAPASAAAVAGVVDLDDPEALPPDVLCRYTDLVRAGTGADRHTHAYAANLGVRAEAFLQVGGFPAVPSGEEHALLARLRAAGRRVVCPVDVRARTSARTRGRAVGGLADLLRGLGA</sequence>
<evidence type="ECO:0000256" key="7">
    <source>
        <dbReference type="ARBA" id="ARBA00037904"/>
    </source>
</evidence>
<dbReference type="SUPFAM" id="SSF53448">
    <property type="entry name" value="Nucleotide-diphospho-sugar transferases"/>
    <property type="match status" value="1"/>
</dbReference>
<feature type="domain" description="Glycosyltransferase 2-like" evidence="11">
    <location>
        <begin position="31"/>
        <end position="147"/>
    </location>
</feature>
<evidence type="ECO:0000256" key="1">
    <source>
        <dbReference type="ARBA" id="ARBA00004236"/>
    </source>
</evidence>